<dbReference type="InterPro" id="IPR025943">
    <property type="entry name" value="Sigma_54_int_dom_ATP-bd_2"/>
</dbReference>
<proteinExistence type="predicted"/>
<dbReference type="Gene3D" id="1.10.8.60">
    <property type="match status" value="1"/>
</dbReference>
<reference evidence="9 10" key="1">
    <citation type="journal article" date="2013" name="Genome Announc.">
        <title>Draft Genome Sequence for Desulfovibrio africanus Strain PCS.</title>
        <authorList>
            <person name="Brown S.D."/>
            <person name="Utturkar S.M."/>
            <person name="Arkin A.P."/>
            <person name="Deutschbauer A.M."/>
            <person name="Elias D.A."/>
            <person name="Hazen T.C."/>
            <person name="Chakraborty R."/>
        </authorList>
    </citation>
    <scope>NUCLEOTIDE SEQUENCE [LARGE SCALE GENOMIC DNA]</scope>
    <source>
        <strain evidence="9 10">PCS</strain>
    </source>
</reference>
<evidence type="ECO:0000313" key="9">
    <source>
        <dbReference type="EMBL" id="EMG37317.1"/>
    </source>
</evidence>
<dbReference type="Gene3D" id="3.40.50.300">
    <property type="entry name" value="P-loop containing nucleotide triphosphate hydrolases"/>
    <property type="match status" value="1"/>
</dbReference>
<dbReference type="InterPro" id="IPR000014">
    <property type="entry name" value="PAS"/>
</dbReference>
<dbReference type="PRINTS" id="PR01590">
    <property type="entry name" value="HTHFIS"/>
</dbReference>
<dbReference type="InterPro" id="IPR035965">
    <property type="entry name" value="PAS-like_dom_sf"/>
</dbReference>
<evidence type="ECO:0000256" key="2">
    <source>
        <dbReference type="ARBA" id="ARBA00022840"/>
    </source>
</evidence>
<keyword evidence="1" id="KW-0547">Nucleotide-binding</keyword>
<dbReference type="InterPro" id="IPR003593">
    <property type="entry name" value="AAA+_ATPase"/>
</dbReference>
<accession>M5PSG4</accession>
<dbReference type="Gene3D" id="1.10.10.60">
    <property type="entry name" value="Homeodomain-like"/>
    <property type="match status" value="1"/>
</dbReference>
<comment type="caution">
    <text evidence="9">The sequence shown here is derived from an EMBL/GenBank/DDBJ whole genome shotgun (WGS) entry which is preliminary data.</text>
</comment>
<protein>
    <submittedName>
        <fullName evidence="9">Sigma-54 interacting regulator,PAS domain-containing protein</fullName>
    </submittedName>
</protein>
<feature type="region of interest" description="Disordered" evidence="6">
    <location>
        <begin position="1"/>
        <end position="28"/>
    </location>
</feature>
<evidence type="ECO:0000313" key="10">
    <source>
        <dbReference type="Proteomes" id="UP000011922"/>
    </source>
</evidence>
<keyword evidence="4" id="KW-0238">DNA-binding</keyword>
<dbReference type="InterPro" id="IPR058031">
    <property type="entry name" value="AAA_lid_NorR"/>
</dbReference>
<dbReference type="Pfam" id="PF08447">
    <property type="entry name" value="PAS_3"/>
    <property type="match status" value="1"/>
</dbReference>
<name>M5PSG4_DESAF</name>
<keyword evidence="5" id="KW-0804">Transcription</keyword>
<dbReference type="Pfam" id="PF02954">
    <property type="entry name" value="HTH_8"/>
    <property type="match status" value="1"/>
</dbReference>
<evidence type="ECO:0000256" key="3">
    <source>
        <dbReference type="ARBA" id="ARBA00023015"/>
    </source>
</evidence>
<dbReference type="Proteomes" id="UP000011922">
    <property type="component" value="Unassembled WGS sequence"/>
</dbReference>
<dbReference type="RefSeq" id="WP_005986383.1">
    <property type="nucleotide sequence ID" value="NZ_AOSV01000019.1"/>
</dbReference>
<dbReference type="PROSITE" id="PS00675">
    <property type="entry name" value="SIGMA54_INTERACT_1"/>
    <property type="match status" value="1"/>
</dbReference>
<dbReference type="EMBL" id="AOSV01000019">
    <property type="protein sequence ID" value="EMG37317.1"/>
    <property type="molecule type" value="Genomic_DNA"/>
</dbReference>
<dbReference type="Gene3D" id="3.30.450.20">
    <property type="entry name" value="PAS domain"/>
    <property type="match status" value="1"/>
</dbReference>
<dbReference type="PATRIC" id="fig|1262666.3.peg.1851"/>
<dbReference type="PROSITE" id="PS00688">
    <property type="entry name" value="SIGMA54_INTERACT_3"/>
    <property type="match status" value="1"/>
</dbReference>
<dbReference type="CDD" id="cd00130">
    <property type="entry name" value="PAS"/>
    <property type="match status" value="1"/>
</dbReference>
<feature type="domain" description="Sigma-54 factor interaction" evidence="7">
    <location>
        <begin position="202"/>
        <end position="428"/>
    </location>
</feature>
<dbReference type="InterPro" id="IPR002197">
    <property type="entry name" value="HTH_Fis"/>
</dbReference>
<dbReference type="PROSITE" id="PS00676">
    <property type="entry name" value="SIGMA54_INTERACT_2"/>
    <property type="match status" value="1"/>
</dbReference>
<keyword evidence="2" id="KW-0067">ATP-binding</keyword>
<keyword evidence="3" id="KW-0805">Transcription regulation</keyword>
<evidence type="ECO:0000259" key="7">
    <source>
        <dbReference type="PROSITE" id="PS50045"/>
    </source>
</evidence>
<evidence type="ECO:0000256" key="6">
    <source>
        <dbReference type="SAM" id="MobiDB-lite"/>
    </source>
</evidence>
<dbReference type="InterPro" id="IPR025944">
    <property type="entry name" value="Sigma_54_int_dom_CS"/>
</dbReference>
<dbReference type="SUPFAM" id="SSF52540">
    <property type="entry name" value="P-loop containing nucleoside triphosphate hydrolases"/>
    <property type="match status" value="1"/>
</dbReference>
<dbReference type="InterPro" id="IPR027417">
    <property type="entry name" value="P-loop_NTPase"/>
</dbReference>
<sequence length="506" mass="57461">MDGLNSGKSTAWNHPPANPSAVVNPAEGKCPHCQKLERRLEEFRQTEAMLLQSENKLTRLFNNLPGMAYRCRIDDELDYSLDFVSNGCLELLGVPPEELTQQQTNALERMMHAEDLPFVRDDFRRAMLARKPYKLMYRICTSRDEVKWVCDQGEAVVEGGRVAFCDGIIIDISDQKLREVELLLEKKKLVATLHDHSRFYGIIGSSEPMREVYRLILKAAKCNANVVIFGETGTGKDLVARTIHSLGERQGPYVPVNCGAIPAQLMESEFFGHKRGAFSGALNDRKGYLAAADGGTLFLDEVGEIDLKLQVNLLRVLESKLYTALGDPTPRSSNFRLITATHSDLKQMVREGRMRSDFFYRVHVLPIYVPPLRDRMEDIPLLVETYLPLFAGKSRPPQLTPAMLRQLGEYHWPGNIRELQNVLQRFVTFGKIMFSNPEEGETPEDLPPEHAELHDAPRTLSESVERMEKRLIQAALERFHWRTSATAAALGLTLRTLQRKIRRYGL</sequence>
<dbReference type="PANTHER" id="PTHR32071">
    <property type="entry name" value="TRANSCRIPTIONAL REGULATORY PROTEIN"/>
    <property type="match status" value="1"/>
</dbReference>
<dbReference type="PROSITE" id="PS50045">
    <property type="entry name" value="SIGMA54_INTERACT_4"/>
    <property type="match status" value="1"/>
</dbReference>
<dbReference type="PANTHER" id="PTHR32071:SF122">
    <property type="entry name" value="SIGMA FACTOR"/>
    <property type="match status" value="1"/>
</dbReference>
<evidence type="ECO:0000256" key="1">
    <source>
        <dbReference type="ARBA" id="ARBA00022741"/>
    </source>
</evidence>
<dbReference type="AlphaFoldDB" id="M5PSG4"/>
<dbReference type="SMART" id="SM00382">
    <property type="entry name" value="AAA"/>
    <property type="match status" value="1"/>
</dbReference>
<evidence type="ECO:0000256" key="5">
    <source>
        <dbReference type="ARBA" id="ARBA00023163"/>
    </source>
</evidence>
<evidence type="ECO:0000259" key="8">
    <source>
        <dbReference type="PROSITE" id="PS50112"/>
    </source>
</evidence>
<feature type="domain" description="PAS" evidence="8">
    <location>
        <begin position="53"/>
        <end position="130"/>
    </location>
</feature>
<dbReference type="InterPro" id="IPR013655">
    <property type="entry name" value="PAS_fold_3"/>
</dbReference>
<organism evidence="9 10">
    <name type="scientific">Desulfocurvibacter africanus PCS</name>
    <dbReference type="NCBI Taxonomy" id="1262666"/>
    <lineage>
        <taxon>Bacteria</taxon>
        <taxon>Pseudomonadati</taxon>
        <taxon>Thermodesulfobacteriota</taxon>
        <taxon>Desulfovibrionia</taxon>
        <taxon>Desulfovibrionales</taxon>
        <taxon>Desulfovibrionaceae</taxon>
        <taxon>Desulfocurvibacter</taxon>
    </lineage>
</organism>
<dbReference type="Pfam" id="PF25601">
    <property type="entry name" value="AAA_lid_14"/>
    <property type="match status" value="1"/>
</dbReference>
<dbReference type="InterPro" id="IPR025662">
    <property type="entry name" value="Sigma_54_int_dom_ATP-bd_1"/>
</dbReference>
<dbReference type="GO" id="GO:0006355">
    <property type="term" value="P:regulation of DNA-templated transcription"/>
    <property type="evidence" value="ECO:0007669"/>
    <property type="project" value="InterPro"/>
</dbReference>
<dbReference type="SUPFAM" id="SSF46689">
    <property type="entry name" value="Homeodomain-like"/>
    <property type="match status" value="1"/>
</dbReference>
<dbReference type="Pfam" id="PF00158">
    <property type="entry name" value="Sigma54_activat"/>
    <property type="match status" value="1"/>
</dbReference>
<dbReference type="SUPFAM" id="SSF55785">
    <property type="entry name" value="PYP-like sensor domain (PAS domain)"/>
    <property type="match status" value="1"/>
</dbReference>
<gene>
    <name evidence="9" type="ORF">PCS_01828</name>
</gene>
<dbReference type="GO" id="GO:0005524">
    <property type="term" value="F:ATP binding"/>
    <property type="evidence" value="ECO:0007669"/>
    <property type="project" value="UniProtKB-KW"/>
</dbReference>
<dbReference type="PROSITE" id="PS50112">
    <property type="entry name" value="PAS"/>
    <property type="match status" value="1"/>
</dbReference>
<evidence type="ECO:0000256" key="4">
    <source>
        <dbReference type="ARBA" id="ARBA00023125"/>
    </source>
</evidence>
<dbReference type="GO" id="GO:0043565">
    <property type="term" value="F:sequence-specific DNA binding"/>
    <property type="evidence" value="ECO:0007669"/>
    <property type="project" value="InterPro"/>
</dbReference>
<dbReference type="InterPro" id="IPR002078">
    <property type="entry name" value="Sigma_54_int"/>
</dbReference>
<dbReference type="InterPro" id="IPR009057">
    <property type="entry name" value="Homeodomain-like_sf"/>
</dbReference>
<feature type="compositionally biased region" description="Polar residues" evidence="6">
    <location>
        <begin position="1"/>
        <end position="12"/>
    </location>
</feature>
<dbReference type="FunFam" id="3.40.50.300:FF:000006">
    <property type="entry name" value="DNA-binding transcriptional regulator NtrC"/>
    <property type="match status" value="1"/>
</dbReference>
<dbReference type="CDD" id="cd00009">
    <property type="entry name" value="AAA"/>
    <property type="match status" value="1"/>
</dbReference>